<dbReference type="PANTHER" id="PTHR41791">
    <property type="entry name" value="SSL7039 PROTEIN"/>
    <property type="match status" value="1"/>
</dbReference>
<dbReference type="InterPro" id="IPR009241">
    <property type="entry name" value="HigB-like"/>
</dbReference>
<comment type="caution">
    <text evidence="1">The sequence shown here is derived from an EMBL/GenBank/DDBJ whole genome shotgun (WGS) entry which is preliminary data.</text>
</comment>
<dbReference type="RefSeq" id="WP_077426223.1">
    <property type="nucleotide sequence ID" value="NZ_MLHH01000001.1"/>
</dbReference>
<dbReference type="Pfam" id="PF05973">
    <property type="entry name" value="Gp49"/>
    <property type="match status" value="1"/>
</dbReference>
<accession>A0A1V3IDE6</accession>
<gene>
    <name evidence="1" type="ORF">BKK48_00235</name>
</gene>
<dbReference type="Proteomes" id="UP000189437">
    <property type="component" value="Unassembled WGS sequence"/>
</dbReference>
<dbReference type="PANTHER" id="PTHR41791:SF1">
    <property type="entry name" value="SSL7039 PROTEIN"/>
    <property type="match status" value="1"/>
</dbReference>
<evidence type="ECO:0008006" key="3">
    <source>
        <dbReference type="Google" id="ProtNLM"/>
    </source>
</evidence>
<protein>
    <recommendedName>
        <fullName evidence="3">Addiction module antitoxin RelB</fullName>
    </recommendedName>
</protein>
<evidence type="ECO:0000313" key="1">
    <source>
        <dbReference type="EMBL" id="OOF37842.1"/>
    </source>
</evidence>
<reference evidence="1 2" key="1">
    <citation type="submission" date="2016-10" db="EMBL/GenBank/DDBJ databases">
        <title>Rodentibacter gen. nov. and new species.</title>
        <authorList>
            <person name="Christensen H."/>
        </authorList>
    </citation>
    <scope>NUCLEOTIDE SEQUENCE [LARGE SCALE GENOMIC DNA]</scope>
    <source>
        <strain evidence="1 2">Ac69</strain>
    </source>
</reference>
<dbReference type="PIRSF" id="PIRSF028744">
    <property type="entry name" value="Addict_mod_HI1419"/>
    <property type="match status" value="1"/>
</dbReference>
<dbReference type="OrthoDB" id="9800258at2"/>
<organism evidence="1 2">
    <name type="scientific">Rodentibacter heidelbergensis</name>
    <dbReference type="NCBI Taxonomy" id="1908258"/>
    <lineage>
        <taxon>Bacteria</taxon>
        <taxon>Pseudomonadati</taxon>
        <taxon>Pseudomonadota</taxon>
        <taxon>Gammaproteobacteria</taxon>
        <taxon>Pasteurellales</taxon>
        <taxon>Pasteurellaceae</taxon>
        <taxon>Rodentibacter</taxon>
    </lineage>
</organism>
<sequence length="104" mass="11985">MYLIEETNIFSNWLENLTDELAIINIVARIERAKLGNFGDHKSIGDGVFEMRITKGKGYRLYYARKGEITYILLCGGDKSTQDNDIQQAKRIWAELKQEIKNAN</sequence>
<dbReference type="NCBIfam" id="TIGR02683">
    <property type="entry name" value="upstrm_HI1419"/>
    <property type="match status" value="1"/>
</dbReference>
<dbReference type="AlphaFoldDB" id="A0A1V3IDE6"/>
<dbReference type="STRING" id="1908258.BKK48_00235"/>
<dbReference type="InterPro" id="IPR014056">
    <property type="entry name" value="TypeIITA-like_toxin_pred"/>
</dbReference>
<dbReference type="EMBL" id="MLHH01000001">
    <property type="protein sequence ID" value="OOF37842.1"/>
    <property type="molecule type" value="Genomic_DNA"/>
</dbReference>
<keyword evidence="2" id="KW-1185">Reference proteome</keyword>
<evidence type="ECO:0000313" key="2">
    <source>
        <dbReference type="Proteomes" id="UP000189437"/>
    </source>
</evidence>
<proteinExistence type="predicted"/>
<name>A0A1V3IDE6_9PAST</name>